<dbReference type="EMBL" id="BSYO01000003">
    <property type="protein sequence ID" value="GMH01855.1"/>
    <property type="molecule type" value="Genomic_DNA"/>
</dbReference>
<dbReference type="AlphaFoldDB" id="A0AAD3S002"/>
<comment type="caution">
    <text evidence="1">The sequence shown here is derived from an EMBL/GenBank/DDBJ whole genome shotgun (WGS) entry which is preliminary data.</text>
</comment>
<reference evidence="1" key="1">
    <citation type="submission" date="2023-05" db="EMBL/GenBank/DDBJ databases">
        <title>Nepenthes gracilis genome sequencing.</title>
        <authorList>
            <person name="Fukushima K."/>
        </authorList>
    </citation>
    <scope>NUCLEOTIDE SEQUENCE</scope>
    <source>
        <strain evidence="1">SING2019-196</strain>
    </source>
</reference>
<evidence type="ECO:0000313" key="1">
    <source>
        <dbReference type="EMBL" id="GMH01855.1"/>
    </source>
</evidence>
<gene>
    <name evidence="1" type="ORF">Nepgr_003694</name>
</gene>
<evidence type="ECO:0000313" key="2">
    <source>
        <dbReference type="Proteomes" id="UP001279734"/>
    </source>
</evidence>
<organism evidence="1 2">
    <name type="scientific">Nepenthes gracilis</name>
    <name type="common">Slender pitcher plant</name>
    <dbReference type="NCBI Taxonomy" id="150966"/>
    <lineage>
        <taxon>Eukaryota</taxon>
        <taxon>Viridiplantae</taxon>
        <taxon>Streptophyta</taxon>
        <taxon>Embryophyta</taxon>
        <taxon>Tracheophyta</taxon>
        <taxon>Spermatophyta</taxon>
        <taxon>Magnoliopsida</taxon>
        <taxon>eudicotyledons</taxon>
        <taxon>Gunneridae</taxon>
        <taxon>Pentapetalae</taxon>
        <taxon>Caryophyllales</taxon>
        <taxon>Nepenthaceae</taxon>
        <taxon>Nepenthes</taxon>
    </lineage>
</organism>
<proteinExistence type="predicted"/>
<sequence>MLGLTSDLRSTPVKKKTDSRLGQLTMVVGKGGVVLPEGVLANSSGYRQHVAGEIQPVAVPRWPPRSLMEFGGWMAASIRRWTVECGCFPMKFYA</sequence>
<name>A0AAD3S002_NEPGR</name>
<protein>
    <submittedName>
        <fullName evidence="1">Uncharacterized protein</fullName>
    </submittedName>
</protein>
<keyword evidence="2" id="KW-1185">Reference proteome</keyword>
<accession>A0AAD3S002</accession>
<dbReference type="Proteomes" id="UP001279734">
    <property type="component" value="Unassembled WGS sequence"/>
</dbReference>